<reference evidence="4" key="1">
    <citation type="journal article" date="2014" name="Plant J.">
        <title>Profiling of extensively diversified plant LINEs reveals distinct plant-specific subclades.</title>
        <authorList>
            <person name="Heitkam T."/>
            <person name="Holtgrawe D."/>
            <person name="Dohm J.C."/>
            <person name="Minoche A.E."/>
            <person name="Himmelbauer H."/>
            <person name="Weisshaar B."/>
            <person name="Schmidt T."/>
        </authorList>
    </citation>
    <scope>NUCLEOTIDE SEQUENCE</scope>
    <source>
        <tissue evidence="4">Leaf</tissue>
    </source>
</reference>
<feature type="compositionally biased region" description="Polar residues" evidence="2">
    <location>
        <begin position="308"/>
        <end position="326"/>
    </location>
</feature>
<evidence type="ECO:0000256" key="1">
    <source>
        <dbReference type="PROSITE-ProRule" id="PRU00047"/>
    </source>
</evidence>
<keyword evidence="1" id="KW-0479">Metal-binding</keyword>
<dbReference type="AlphaFoldDB" id="F4NCH7"/>
<feature type="compositionally biased region" description="Low complexity" evidence="2">
    <location>
        <begin position="620"/>
        <end position="629"/>
    </location>
</feature>
<dbReference type="InterPro" id="IPR040256">
    <property type="entry name" value="At4g02000-like"/>
</dbReference>
<feature type="compositionally biased region" description="Basic and acidic residues" evidence="2">
    <location>
        <begin position="698"/>
        <end position="721"/>
    </location>
</feature>
<feature type="region of interest" description="Disordered" evidence="2">
    <location>
        <begin position="698"/>
        <end position="734"/>
    </location>
</feature>
<proteinExistence type="predicted"/>
<feature type="domain" description="CCHC-type" evidence="3">
    <location>
        <begin position="206"/>
        <end position="221"/>
    </location>
</feature>
<dbReference type="GO" id="GO:0003676">
    <property type="term" value="F:nucleic acid binding"/>
    <property type="evidence" value="ECO:0007669"/>
    <property type="project" value="InterPro"/>
</dbReference>
<feature type="region of interest" description="Disordered" evidence="2">
    <location>
        <begin position="608"/>
        <end position="629"/>
    </location>
</feature>
<dbReference type="PANTHER" id="PTHR31286:SF180">
    <property type="entry name" value="OS10G0362600 PROTEIN"/>
    <property type="match status" value="1"/>
</dbReference>
<keyword evidence="1" id="KW-0863">Zinc-finger</keyword>
<dbReference type="GO" id="GO:0008270">
    <property type="term" value="F:zinc ion binding"/>
    <property type="evidence" value="ECO:0007669"/>
    <property type="project" value="UniProtKB-KW"/>
</dbReference>
<feature type="compositionally biased region" description="Basic and acidic residues" evidence="2">
    <location>
        <begin position="334"/>
        <end position="346"/>
    </location>
</feature>
<dbReference type="PROSITE" id="PS50158">
    <property type="entry name" value="ZF_CCHC"/>
    <property type="match status" value="1"/>
</dbReference>
<evidence type="ECO:0000313" key="4">
    <source>
        <dbReference type="EMBL" id="CCA66019.1"/>
    </source>
</evidence>
<dbReference type="InterPro" id="IPR001878">
    <property type="entry name" value="Znf_CCHC"/>
</dbReference>
<feature type="region of interest" description="Disordered" evidence="2">
    <location>
        <begin position="487"/>
        <end position="519"/>
    </location>
</feature>
<dbReference type="PANTHER" id="PTHR31286">
    <property type="entry name" value="GLYCINE-RICH CELL WALL STRUCTURAL PROTEIN 1.8-LIKE"/>
    <property type="match status" value="1"/>
</dbReference>
<feature type="region of interest" description="Disordered" evidence="2">
    <location>
        <begin position="276"/>
        <end position="376"/>
    </location>
</feature>
<dbReference type="EMBL" id="FR852819">
    <property type="protein sequence ID" value="CCA66019.1"/>
    <property type="molecule type" value="Genomic_DNA"/>
</dbReference>
<name>F4NCH7_BETVV</name>
<keyword evidence="1" id="KW-0862">Zinc</keyword>
<evidence type="ECO:0000259" key="3">
    <source>
        <dbReference type="PROSITE" id="PS50158"/>
    </source>
</evidence>
<feature type="compositionally biased region" description="Low complexity" evidence="2">
    <location>
        <begin position="490"/>
        <end position="503"/>
    </location>
</feature>
<feature type="compositionally biased region" description="Polar residues" evidence="2">
    <location>
        <begin position="725"/>
        <end position="734"/>
    </location>
</feature>
<accession>F4NCH7</accession>
<organism evidence="4">
    <name type="scientific">Beta vulgaris subsp. vulgaris</name>
    <name type="common">Beet</name>
    <dbReference type="NCBI Taxonomy" id="3555"/>
    <lineage>
        <taxon>Eukaryota</taxon>
        <taxon>Viridiplantae</taxon>
        <taxon>Streptophyta</taxon>
        <taxon>Embryophyta</taxon>
        <taxon>Tracheophyta</taxon>
        <taxon>Spermatophyta</taxon>
        <taxon>Magnoliopsida</taxon>
        <taxon>eudicotyledons</taxon>
        <taxon>Gunneridae</taxon>
        <taxon>Pentapetalae</taxon>
        <taxon>Caryophyllales</taxon>
        <taxon>Chenopodiaceae</taxon>
        <taxon>Betoideae</taxon>
        <taxon>Beta</taxon>
    </lineage>
</organism>
<sequence length="859" mass="96878">MEQSQSTSNFVVWHRKQGPLIKTPMDQFNNIPIDISLVVVGKFLDRREFSVRHIQSWVDSWVTRGRIKVTKEGDLFFFHSRDMQDRFDILGLYDTMNFNGALLVLKPWKPLDSFKSFNFSESAIWVRLEGIPLVFNSKSIANELLSRIGKVLLFDENSERPGIKKFFRALVWLKIKAPLVPGMYIEVQENRTLWVDLRYEGIFVFCKRCGKIGHKSSSCDQSWEKAKEKIEAIITGACSPESPMMYGNPNASLYTNKIIGLPYTPEFLTTMVKLNEPRKPPDQISSSSSSSNDDDDDDHNQPRDEEMQNASSDHGSYSDGFNNGLSLHSGPSKRPREEGTQGKNFEKGGPSNHFEYGPNLHSPNIRSAVSKKSKGKNVISVSKPLFKKAKTKTSWKRMTTVGASIASSGSACQAAEKTIHSDFLYHSTRFHNLKSSFTHSHLPEHFPEIISHPDPTLPQKCPSINTHPLSLSSTIPLSNQLTPRDTSIENMESNTSSPHSSNSFTQPPNLPMSPPNQQLYESIPPFWATPVPFEGQFENFQQQEDSVFVINDDMRASWEYLFGSSSMSSYFNPDDAIAMGGPPINSFPLNDQLDWSEFHNLFPEDITTHSPQTPLQIPGSHSSLQTGSSSSYHSVFPGVPASEFAELRIFPTWSQVTNTMAQNIYEESSLGKRKFGDLQDVVCAVEGKTEDMEEALRRTQEEKTKRLKLHDSSEVSEKIKEAGTTGLSSPQLMPITTRTSGGLLEPSPSEGKFIKAKLPFQFEEAREASLCEGGHKKVTGKPPRPKHVIVQALVCEKKRKFEEFEPLLDEFINEVTLDLHKWISEKRQEILRKFKKFKYRAFFGDEGLETGPKQSPEAP</sequence>
<protein>
    <recommendedName>
        <fullName evidence="3">CCHC-type domain-containing protein</fullName>
    </recommendedName>
</protein>
<evidence type="ECO:0000256" key="2">
    <source>
        <dbReference type="SAM" id="MobiDB-lite"/>
    </source>
</evidence>